<gene>
    <name evidence="1" type="ORF">IFM89_015219</name>
</gene>
<dbReference type="EMBL" id="JADFTS010000008">
    <property type="protein sequence ID" value="KAF9592525.1"/>
    <property type="molecule type" value="Genomic_DNA"/>
</dbReference>
<dbReference type="OrthoDB" id="19768at2759"/>
<accession>A0A835LF89</accession>
<comment type="caution">
    <text evidence="1">The sequence shown here is derived from an EMBL/GenBank/DDBJ whole genome shotgun (WGS) entry which is preliminary data.</text>
</comment>
<evidence type="ECO:0000313" key="2">
    <source>
        <dbReference type="Proteomes" id="UP000631114"/>
    </source>
</evidence>
<proteinExistence type="predicted"/>
<dbReference type="Proteomes" id="UP000631114">
    <property type="component" value="Unassembled WGS sequence"/>
</dbReference>
<reference evidence="1 2" key="1">
    <citation type="submission" date="2020-10" db="EMBL/GenBank/DDBJ databases">
        <title>The Coptis chinensis genome and diversification of protoberbering-type alkaloids.</title>
        <authorList>
            <person name="Wang B."/>
            <person name="Shu S."/>
            <person name="Song C."/>
            <person name="Liu Y."/>
        </authorList>
    </citation>
    <scope>NUCLEOTIDE SEQUENCE [LARGE SCALE GENOMIC DNA]</scope>
    <source>
        <strain evidence="1">HL-2020</strain>
        <tissue evidence="1">Leaf</tissue>
    </source>
</reference>
<dbReference type="AlphaFoldDB" id="A0A835LF89"/>
<name>A0A835LF89_9MAGN</name>
<evidence type="ECO:0000313" key="1">
    <source>
        <dbReference type="EMBL" id="KAF9592525.1"/>
    </source>
</evidence>
<protein>
    <submittedName>
        <fullName evidence="1">Uncharacterized protein</fullName>
    </submittedName>
</protein>
<sequence length="119" mass="13955">MVESRWIRRRDLEMLLESSGLRFSEELKKENGKRRKPEEFYTGKKMKDRKESVAQQGIFWMRVLKFSATSQLTFQHISMRAMPGIMSQMPPLPVSVNEELANIVLPNTPRAFSRCMCML</sequence>
<keyword evidence="2" id="KW-1185">Reference proteome</keyword>
<organism evidence="1 2">
    <name type="scientific">Coptis chinensis</name>
    <dbReference type="NCBI Taxonomy" id="261450"/>
    <lineage>
        <taxon>Eukaryota</taxon>
        <taxon>Viridiplantae</taxon>
        <taxon>Streptophyta</taxon>
        <taxon>Embryophyta</taxon>
        <taxon>Tracheophyta</taxon>
        <taxon>Spermatophyta</taxon>
        <taxon>Magnoliopsida</taxon>
        <taxon>Ranunculales</taxon>
        <taxon>Ranunculaceae</taxon>
        <taxon>Coptidoideae</taxon>
        <taxon>Coptis</taxon>
    </lineage>
</organism>